<name>A0A967F3U2_9PROT</name>
<accession>A0A967F3U2</accession>
<evidence type="ECO:0000313" key="2">
    <source>
        <dbReference type="EMBL" id="NIA72527.1"/>
    </source>
</evidence>
<dbReference type="EMBL" id="JAAQPH010000052">
    <property type="protein sequence ID" value="NIA72527.1"/>
    <property type="molecule type" value="Genomic_DNA"/>
</dbReference>
<keyword evidence="3" id="KW-1185">Reference proteome</keyword>
<reference evidence="2" key="1">
    <citation type="submission" date="2020-03" db="EMBL/GenBank/DDBJ databases">
        <title>Genome of Pelagibius litoralis DSM 21314T.</title>
        <authorList>
            <person name="Wang G."/>
        </authorList>
    </citation>
    <scope>NUCLEOTIDE SEQUENCE</scope>
    <source>
        <strain evidence="2">DSM 21314</strain>
    </source>
</reference>
<feature type="domain" description="Phage-Barnase-EndoU-ColicinE5/D-RelE-like nuclease" evidence="1">
    <location>
        <begin position="172"/>
        <end position="266"/>
    </location>
</feature>
<dbReference type="Proteomes" id="UP000761264">
    <property type="component" value="Unassembled WGS sequence"/>
</dbReference>
<sequence length="287" mass="30640">GPELVEIIKSIAPGSGEAQSLLDYKDAANRLIERIGEGDLAGARQAAIDTVTYLAGAFPAAGTPVRGARALGKTSAARGVVKKAKGIPSRRPLQVVLEKTPGRNEQGRLRQIRELVKRNVPAGFLDRTAAQAIAKTRFPPRDPRENVRRGLAAADLVIEQALRGEPGVLAEAMFRKDVGSIAFLFGKAGNPAKKYRGGGGLAHVIAKHGAEVVDDVIETIAKGTLAREQGSGTGKKIVLSHRGHEAVISFYKGATRQTWLLTGFKTGLTDINFDISRLRAPIFFKPN</sequence>
<evidence type="ECO:0000259" key="1">
    <source>
        <dbReference type="Pfam" id="PF18809"/>
    </source>
</evidence>
<protein>
    <recommendedName>
        <fullName evidence="1">Phage-Barnase-EndoU-ColicinE5/D-RelE-like nuclease domain-containing protein</fullName>
    </recommendedName>
</protein>
<organism evidence="2 3">
    <name type="scientific">Pelagibius litoralis</name>
    <dbReference type="NCBI Taxonomy" id="374515"/>
    <lineage>
        <taxon>Bacteria</taxon>
        <taxon>Pseudomonadati</taxon>
        <taxon>Pseudomonadota</taxon>
        <taxon>Alphaproteobacteria</taxon>
        <taxon>Rhodospirillales</taxon>
        <taxon>Rhodovibrionaceae</taxon>
        <taxon>Pelagibius</taxon>
    </lineage>
</organism>
<comment type="caution">
    <text evidence="2">The sequence shown here is derived from an EMBL/GenBank/DDBJ whole genome shotgun (WGS) entry which is preliminary data.</text>
</comment>
<proteinExistence type="predicted"/>
<dbReference type="AlphaFoldDB" id="A0A967F3U2"/>
<dbReference type="RefSeq" id="WP_167232091.1">
    <property type="nucleotide sequence ID" value="NZ_JAAQPH010000052.1"/>
</dbReference>
<dbReference type="Pfam" id="PF18809">
    <property type="entry name" value="PBECR1"/>
    <property type="match status" value="1"/>
</dbReference>
<evidence type="ECO:0000313" key="3">
    <source>
        <dbReference type="Proteomes" id="UP000761264"/>
    </source>
</evidence>
<gene>
    <name evidence="2" type="ORF">HBA54_28460</name>
</gene>
<feature type="non-terminal residue" evidence="2">
    <location>
        <position position="1"/>
    </location>
</feature>
<dbReference type="InterPro" id="IPR041092">
    <property type="entry name" value="PBECR1"/>
</dbReference>